<accession>E8NHS1</accession>
<dbReference type="RefSeq" id="XP_003886481.1">
    <property type="nucleotide sequence ID" value="XM_003886432.1"/>
</dbReference>
<comment type="caution">
    <text evidence="1">The sequence shown here is derived from an EMBL/GenBank/DDBJ whole genome shotgun (WGS) entry which is preliminary data.</text>
</comment>
<dbReference type="GeneID" id="13451265"/>
<organism evidence="1 2">
    <name type="scientific">Leishmania mexicana (strain MHOM/GT/2001/U1103)</name>
    <dbReference type="NCBI Taxonomy" id="929439"/>
    <lineage>
        <taxon>Eukaryota</taxon>
        <taxon>Discoba</taxon>
        <taxon>Euglenozoa</taxon>
        <taxon>Kinetoplastea</taxon>
        <taxon>Metakinetoplastina</taxon>
        <taxon>Trypanosomatida</taxon>
        <taxon>Trypanosomatidae</taxon>
        <taxon>Leishmaniinae</taxon>
        <taxon>Leishmania</taxon>
    </lineage>
</organism>
<proteinExistence type="predicted"/>
<gene>
    <name evidence="1" type="ORF">LmxM_20_36_6480a_1</name>
</gene>
<dbReference type="KEGG" id="lmi:LmxM20_36_6480a_1"/>
<dbReference type="AlphaFoldDB" id="E8NHS1"/>
<sequence>MVQVVHRHGARSALIDDNTTEICGT</sequence>
<dbReference type="Proteomes" id="UP000007259">
    <property type="component" value="Unassembled WGS sequence"/>
</dbReference>
<keyword evidence="2" id="KW-1185">Reference proteome</keyword>
<protein>
    <submittedName>
        <fullName evidence="1">Uncharacterized protein</fullName>
    </submittedName>
</protein>
<evidence type="ECO:0000313" key="1">
    <source>
        <dbReference type="EMBL" id="CBZ41046.1"/>
    </source>
</evidence>
<name>E8NHS1_LEIMU</name>
<reference evidence="1 2" key="1">
    <citation type="journal article" date="2011" name="Genome Res.">
        <title>Chromosome and gene copy number variation allow major structural change between species and strains of Leishmania.</title>
        <authorList>
            <person name="Rogers M.B."/>
            <person name="Hilley J.D."/>
            <person name="Dickens N.J."/>
            <person name="Wilkes J."/>
            <person name="Bates P.A."/>
            <person name="Depledge D.P."/>
            <person name="Harris D."/>
            <person name="Her Y."/>
            <person name="Herzyk P."/>
            <person name="Imamura H."/>
            <person name="Otto T.D."/>
            <person name="Sanders M."/>
            <person name="Seeger K."/>
            <person name="Dujardin J.C."/>
            <person name="Berriman M."/>
            <person name="Smith D.F."/>
            <person name="Hertz-Fowler C."/>
            <person name="Mottram J.C."/>
        </authorList>
    </citation>
    <scope>NUCLEOTIDE SEQUENCE [LARGE SCALE GENOMIC DNA]</scope>
    <source>
        <strain evidence="1 2">MHOM/GT/2001/U1103</strain>
    </source>
</reference>
<dbReference type="VEuPathDB" id="TriTrypDB:LmxM.20_36.6480a"/>
<dbReference type="EMBL" id="CADB01000549">
    <property type="protein sequence ID" value="CBZ41046.1"/>
    <property type="molecule type" value="Genomic_DNA"/>
</dbReference>
<evidence type="ECO:0000313" key="2">
    <source>
        <dbReference type="Proteomes" id="UP000007259"/>
    </source>
</evidence>
<feature type="non-terminal residue" evidence="1">
    <location>
        <position position="25"/>
    </location>
</feature>